<comment type="caution">
    <text evidence="1">The sequence shown here is derived from an EMBL/GenBank/DDBJ whole genome shotgun (WGS) entry which is preliminary data.</text>
</comment>
<dbReference type="Proteomes" id="UP000281474">
    <property type="component" value="Unassembled WGS sequence"/>
</dbReference>
<accession>A0A3L8PZI4</accession>
<sequence length="499" mass="56793">MAFIPAQAGAFSTSLEMCSPPVFYPAHAPAHFNYGHLYYNVCLQSTANDTRVAANQQARQVLYFNNVQPPNVYPQNYFTYSFSPPYPYHERHQALTSVHLLTASIYQGEVVNERTERRLSGLVNQCETLAQLKEIIIAVKNIGQAPGWNVLLIEKMLKKCIKLGKNDKEINRTEIQVVINLIMSLPSQFITEKGDRLRYSPKTITLFLKACALTQDLERAKQILIDRNGEESLLTSWGISVNIKHINTFILVCVATKEWRFVWEAITNNSLMITLGNHTPNTETCLNLLRLCAKTKHFSEAKWLLFGDKEHESFVSEHNITPKYKVVREFVITCFAAQRALASIDELIDAINQWKIPMKPLIRAYTATLEPDKFDKAISTGLAENVFLPNLGLNDNCLEFNFQTIFANSSKDDIDSLGIPFEFAKLLFEYHVMTRGHNVLQFIADPNWGSHLRLKLAKFSMEKFNKTFVNTLTSPNRFRYLPEDTSSSLNSSNSKNTSS</sequence>
<dbReference type="RefSeq" id="WP_121838476.1">
    <property type="nucleotide sequence ID" value="NZ_ML014768.1"/>
</dbReference>
<evidence type="ECO:0000313" key="2">
    <source>
        <dbReference type="Proteomes" id="UP000281474"/>
    </source>
</evidence>
<dbReference type="EMBL" id="QZEI01000019">
    <property type="protein sequence ID" value="RLV60189.1"/>
    <property type="molecule type" value="Genomic_DNA"/>
</dbReference>
<gene>
    <name evidence="1" type="ORF">D5018_07945</name>
</gene>
<reference evidence="1 2" key="1">
    <citation type="submission" date="2018-09" db="EMBL/GenBank/DDBJ databases">
        <title>Phylogeny of the Shewanellaceae, and recommendation for two new genera, Pseudoshewanella and Parashewanella.</title>
        <authorList>
            <person name="Wang G."/>
        </authorList>
    </citation>
    <scope>NUCLEOTIDE SEQUENCE [LARGE SCALE GENOMIC DNA]</scope>
    <source>
        <strain evidence="1 2">C51</strain>
    </source>
</reference>
<dbReference type="Gene3D" id="1.25.40.10">
    <property type="entry name" value="Tetratricopeptide repeat domain"/>
    <property type="match status" value="1"/>
</dbReference>
<dbReference type="AlphaFoldDB" id="A0A3L8PZI4"/>
<dbReference type="OrthoDB" id="6412288at2"/>
<proteinExistence type="predicted"/>
<dbReference type="InterPro" id="IPR011990">
    <property type="entry name" value="TPR-like_helical_dom_sf"/>
</dbReference>
<evidence type="ECO:0000313" key="1">
    <source>
        <dbReference type="EMBL" id="RLV60189.1"/>
    </source>
</evidence>
<protein>
    <submittedName>
        <fullName evidence="1">Uncharacterized protein</fullName>
    </submittedName>
</protein>
<organism evidence="1 2">
    <name type="scientific">Parashewanella curva</name>
    <dbReference type="NCBI Taxonomy" id="2338552"/>
    <lineage>
        <taxon>Bacteria</taxon>
        <taxon>Pseudomonadati</taxon>
        <taxon>Pseudomonadota</taxon>
        <taxon>Gammaproteobacteria</taxon>
        <taxon>Alteromonadales</taxon>
        <taxon>Shewanellaceae</taxon>
        <taxon>Parashewanella</taxon>
    </lineage>
</organism>
<name>A0A3L8PZI4_9GAMM</name>
<keyword evidence="2" id="KW-1185">Reference proteome</keyword>